<reference evidence="2" key="1">
    <citation type="journal article" date="2021" name="Nat. Commun.">
        <title>Genetic determinants of endophytism in the Arabidopsis root mycobiome.</title>
        <authorList>
            <person name="Mesny F."/>
            <person name="Miyauchi S."/>
            <person name="Thiergart T."/>
            <person name="Pickel B."/>
            <person name="Atanasova L."/>
            <person name="Karlsson M."/>
            <person name="Huettel B."/>
            <person name="Barry K.W."/>
            <person name="Haridas S."/>
            <person name="Chen C."/>
            <person name="Bauer D."/>
            <person name="Andreopoulos W."/>
            <person name="Pangilinan J."/>
            <person name="LaButti K."/>
            <person name="Riley R."/>
            <person name="Lipzen A."/>
            <person name="Clum A."/>
            <person name="Drula E."/>
            <person name="Henrissat B."/>
            <person name="Kohler A."/>
            <person name="Grigoriev I.V."/>
            <person name="Martin F.M."/>
            <person name="Hacquard S."/>
        </authorList>
    </citation>
    <scope>NUCLEOTIDE SEQUENCE</scope>
    <source>
        <strain evidence="2">MPI-CAGE-CH-0235</strain>
    </source>
</reference>
<name>A0A8K0T0S0_9HYPO</name>
<dbReference type="OrthoDB" id="2349272at2759"/>
<accession>A0A8K0T0S0</accession>
<gene>
    <name evidence="2" type="ORF">B0I35DRAFT_458885</name>
</gene>
<evidence type="ECO:0000313" key="3">
    <source>
        <dbReference type="Proteomes" id="UP000813444"/>
    </source>
</evidence>
<feature type="signal peptide" evidence="1">
    <location>
        <begin position="1"/>
        <end position="18"/>
    </location>
</feature>
<protein>
    <recommendedName>
        <fullName evidence="4">Heme haloperoxidase family profile domain-containing protein</fullName>
    </recommendedName>
</protein>
<comment type="caution">
    <text evidence="2">The sequence shown here is derived from an EMBL/GenBank/DDBJ whole genome shotgun (WGS) entry which is preliminary data.</text>
</comment>
<proteinExistence type="predicted"/>
<feature type="chain" id="PRO_5035462714" description="Heme haloperoxidase family profile domain-containing protein" evidence="1">
    <location>
        <begin position="19"/>
        <end position="202"/>
    </location>
</feature>
<evidence type="ECO:0000313" key="2">
    <source>
        <dbReference type="EMBL" id="KAH7322618.1"/>
    </source>
</evidence>
<evidence type="ECO:0000256" key="1">
    <source>
        <dbReference type="SAM" id="SignalP"/>
    </source>
</evidence>
<dbReference type="AlphaFoldDB" id="A0A8K0T0S0"/>
<organism evidence="2 3">
    <name type="scientific">Stachybotrys elegans</name>
    <dbReference type="NCBI Taxonomy" id="80388"/>
    <lineage>
        <taxon>Eukaryota</taxon>
        <taxon>Fungi</taxon>
        <taxon>Dikarya</taxon>
        <taxon>Ascomycota</taxon>
        <taxon>Pezizomycotina</taxon>
        <taxon>Sordariomycetes</taxon>
        <taxon>Hypocreomycetidae</taxon>
        <taxon>Hypocreales</taxon>
        <taxon>Stachybotryaceae</taxon>
        <taxon>Stachybotrys</taxon>
    </lineage>
</organism>
<sequence>MRFTVASMTLGFAALAAAQLPAIPIVEAIAPNARSCSDPECRTAAQAAPFIAQAMFDHGIFSVNQMAAIISLMAFESADFAFKRNAFPGRPGQGTANMQMPNFNLKYAKSIDSVRDKVAAIDSVEGLSDQELNNILELVIPDETNFGSGPWFLVNECDPSVRAALDADVDSGFQEYMACVGVEVTEDRLAYLTRAKTAFNIN</sequence>
<dbReference type="Proteomes" id="UP000813444">
    <property type="component" value="Unassembled WGS sequence"/>
</dbReference>
<keyword evidence="1" id="KW-0732">Signal</keyword>
<dbReference type="EMBL" id="JAGPNK010000004">
    <property type="protein sequence ID" value="KAH7322618.1"/>
    <property type="molecule type" value="Genomic_DNA"/>
</dbReference>
<keyword evidence="3" id="KW-1185">Reference proteome</keyword>
<evidence type="ECO:0008006" key="4">
    <source>
        <dbReference type="Google" id="ProtNLM"/>
    </source>
</evidence>